<accession>A0A2K2FGV0</accession>
<sequence>MVNNKFALAIVGFGGMGNWHSELIADFDDLFVYGIYDIDPKRIEYAKSKGLRTFSSLEEVLSDKNVDIVLIATPNDAHKPIAIEAMKAGKHVVSEKPVTLSSSDLQEMIDAANKYGVVFTVHQNRRWDADFRIMKKVYDDNTLGEVFNIESRVHGSRGIPGDWRGKKKHGGGMVLDWGVHILDQMLLLVPEKVKKVYAKLTHVTNYEVDDGFKIFLTFESGKTALLEVGTSNFINLPRWYMQGENGTAIIYDFDAKGKIVCVQDWDEKDVVPVKTAAGLTKTMAPRRDDTIKEISLPEVKTDIHDFYKNVMAAIKGEEEIIVKHDQVMRVMKLMEAAFKSDELNQVVDFE</sequence>
<protein>
    <submittedName>
        <fullName evidence="2">Dehydrogenase</fullName>
    </submittedName>
</protein>
<dbReference type="InterPro" id="IPR055170">
    <property type="entry name" value="GFO_IDH_MocA-like_dom"/>
</dbReference>
<dbReference type="Gene3D" id="3.30.360.10">
    <property type="entry name" value="Dihydrodipicolinate Reductase, domain 2"/>
    <property type="match status" value="1"/>
</dbReference>
<dbReference type="SUPFAM" id="SSF55347">
    <property type="entry name" value="Glyceraldehyde-3-phosphate dehydrogenase-like, C-terminal domain"/>
    <property type="match status" value="1"/>
</dbReference>
<comment type="caution">
    <text evidence="2">The sequence shown here is derived from an EMBL/GenBank/DDBJ whole genome shotgun (WGS) entry which is preliminary data.</text>
</comment>
<dbReference type="SMART" id="SM00881">
    <property type="entry name" value="CoA_binding"/>
    <property type="match status" value="1"/>
</dbReference>
<dbReference type="InterPro" id="IPR036291">
    <property type="entry name" value="NAD(P)-bd_dom_sf"/>
</dbReference>
<evidence type="ECO:0000313" key="3">
    <source>
        <dbReference type="Proteomes" id="UP000236151"/>
    </source>
</evidence>
<dbReference type="Pfam" id="PF22725">
    <property type="entry name" value="GFO_IDH_MocA_C3"/>
    <property type="match status" value="1"/>
</dbReference>
<dbReference type="SUPFAM" id="SSF51735">
    <property type="entry name" value="NAD(P)-binding Rossmann-fold domains"/>
    <property type="match status" value="1"/>
</dbReference>
<proteinExistence type="predicted"/>
<dbReference type="PANTHER" id="PTHR43708">
    <property type="entry name" value="CONSERVED EXPRESSED OXIDOREDUCTASE (EUROFUNG)"/>
    <property type="match status" value="1"/>
</dbReference>
<name>A0A2K2FGV0_9CLOT</name>
<evidence type="ECO:0000259" key="1">
    <source>
        <dbReference type="SMART" id="SM00881"/>
    </source>
</evidence>
<dbReference type="InterPro" id="IPR000683">
    <property type="entry name" value="Gfo/Idh/MocA-like_OxRdtase_N"/>
</dbReference>
<gene>
    <name evidence="2" type="ORF">CDQ84_07395</name>
</gene>
<dbReference type="InterPro" id="IPR003781">
    <property type="entry name" value="CoA-bd"/>
</dbReference>
<dbReference type="KEGG" id="cthd:CDO33_09095"/>
<feature type="domain" description="CoA-binding" evidence="1">
    <location>
        <begin position="1"/>
        <end position="92"/>
    </location>
</feature>
<evidence type="ECO:0000313" key="2">
    <source>
        <dbReference type="EMBL" id="PNU00035.1"/>
    </source>
</evidence>
<dbReference type="OrthoDB" id="9783105at2"/>
<dbReference type="AlphaFoldDB" id="A0A2K2FGV0"/>
<dbReference type="Gene3D" id="3.40.50.720">
    <property type="entry name" value="NAD(P)-binding Rossmann-like Domain"/>
    <property type="match status" value="1"/>
</dbReference>
<dbReference type="EMBL" id="NIOJ01000014">
    <property type="protein sequence ID" value="PNU00035.1"/>
    <property type="molecule type" value="Genomic_DNA"/>
</dbReference>
<dbReference type="PANTHER" id="PTHR43708:SF8">
    <property type="entry name" value="OXIDOREDUCTASE"/>
    <property type="match status" value="1"/>
</dbReference>
<organism evidence="2 3">
    <name type="scientific">Clostridium thermosuccinogenes</name>
    <dbReference type="NCBI Taxonomy" id="84032"/>
    <lineage>
        <taxon>Bacteria</taxon>
        <taxon>Bacillati</taxon>
        <taxon>Bacillota</taxon>
        <taxon>Clostridia</taxon>
        <taxon>Eubacteriales</taxon>
        <taxon>Clostridiaceae</taxon>
        <taxon>Clostridium</taxon>
    </lineage>
</organism>
<dbReference type="GO" id="GO:0000166">
    <property type="term" value="F:nucleotide binding"/>
    <property type="evidence" value="ECO:0007669"/>
    <property type="project" value="InterPro"/>
</dbReference>
<dbReference type="Pfam" id="PF01408">
    <property type="entry name" value="GFO_IDH_MocA"/>
    <property type="match status" value="1"/>
</dbReference>
<reference evidence="3" key="1">
    <citation type="submission" date="2017-06" db="EMBL/GenBank/DDBJ databases">
        <title>Investigating the central metabolism of Clostridium thermosuccinogenes.</title>
        <authorList>
            <person name="Koendjbiharie J.G."/>
            <person name="Van Kranenburg R."/>
            <person name="Vriesendorp B."/>
        </authorList>
    </citation>
    <scope>NUCLEOTIDE SEQUENCE [LARGE SCALE GENOMIC DNA]</scope>
    <source>
        <strain evidence="3">DSM 5806</strain>
    </source>
</reference>
<dbReference type="RefSeq" id="WP_103081091.1">
    <property type="nucleotide sequence ID" value="NZ_CP021850.1"/>
</dbReference>
<dbReference type="Proteomes" id="UP000236151">
    <property type="component" value="Unassembled WGS sequence"/>
</dbReference>
<dbReference type="InterPro" id="IPR051317">
    <property type="entry name" value="Gfo/Idh/MocA_oxidoreduct"/>
</dbReference>
<keyword evidence="3" id="KW-1185">Reference proteome</keyword>